<dbReference type="EMBL" id="CAMPGE010019003">
    <property type="protein sequence ID" value="CAI2377368.1"/>
    <property type="molecule type" value="Genomic_DNA"/>
</dbReference>
<comment type="similarity">
    <text evidence="2">Belongs to the transcriptional coactivator PC4 family.</text>
</comment>
<proteinExistence type="inferred from homology"/>
<dbReference type="GO" id="GO:0060261">
    <property type="term" value="P:positive regulation of transcription initiation by RNA polymerase II"/>
    <property type="evidence" value="ECO:0007669"/>
    <property type="project" value="InterPro"/>
</dbReference>
<evidence type="ECO:0000313" key="10">
    <source>
        <dbReference type="Proteomes" id="UP001295684"/>
    </source>
</evidence>
<gene>
    <name evidence="9" type="ORF">ECRASSUSDP1_LOCUS18752</name>
</gene>
<sequence length="257" mass="30424">MCEFAFDYIRFSYYKFICIKMSTDDKSALSNNDANLLKLLLDKQKDANTNVDSDEESEKEENDGLELTKNTKSSQQNLNISQESHDSDDIAREQRYEKHRSKKKSTGQKSPRPQYLIDKEQRERRKLKKTNTESPLKKRDKKEKEKQTDRQFKPVHKTFTEDDELPDLDHLGIKVEERNNQIMFDLNGKKKVEVKNFCGSVLIDLREYFYKENQCLPTKKGLSITKDIWDKFKAIIPHVDKAMEKISIDESHYNKHY</sequence>
<dbReference type="GO" id="GO:0003713">
    <property type="term" value="F:transcription coactivator activity"/>
    <property type="evidence" value="ECO:0007669"/>
    <property type="project" value="InterPro"/>
</dbReference>
<comment type="subcellular location">
    <subcellularLocation>
        <location evidence="1">Nucleus</location>
    </subcellularLocation>
</comment>
<dbReference type="GO" id="GO:0005634">
    <property type="term" value="C:nucleus"/>
    <property type="evidence" value="ECO:0007669"/>
    <property type="project" value="UniProtKB-SubCell"/>
</dbReference>
<evidence type="ECO:0000256" key="2">
    <source>
        <dbReference type="ARBA" id="ARBA00009001"/>
    </source>
</evidence>
<evidence type="ECO:0000256" key="1">
    <source>
        <dbReference type="ARBA" id="ARBA00004123"/>
    </source>
</evidence>
<feature type="compositionally biased region" description="Basic residues" evidence="7">
    <location>
        <begin position="97"/>
        <end position="106"/>
    </location>
</feature>
<reference evidence="9" key="1">
    <citation type="submission" date="2023-07" db="EMBL/GenBank/DDBJ databases">
        <authorList>
            <consortium name="AG Swart"/>
            <person name="Singh M."/>
            <person name="Singh A."/>
            <person name="Seah K."/>
            <person name="Emmerich C."/>
        </authorList>
    </citation>
    <scope>NUCLEOTIDE SEQUENCE</scope>
    <source>
        <strain evidence="9">DP1</strain>
    </source>
</reference>
<evidence type="ECO:0000256" key="4">
    <source>
        <dbReference type="ARBA" id="ARBA00023125"/>
    </source>
</evidence>
<organism evidence="9 10">
    <name type="scientific">Euplotes crassus</name>
    <dbReference type="NCBI Taxonomy" id="5936"/>
    <lineage>
        <taxon>Eukaryota</taxon>
        <taxon>Sar</taxon>
        <taxon>Alveolata</taxon>
        <taxon>Ciliophora</taxon>
        <taxon>Intramacronucleata</taxon>
        <taxon>Spirotrichea</taxon>
        <taxon>Hypotrichia</taxon>
        <taxon>Euplotida</taxon>
        <taxon>Euplotidae</taxon>
        <taxon>Moneuplotes</taxon>
    </lineage>
</organism>
<dbReference type="Proteomes" id="UP001295684">
    <property type="component" value="Unassembled WGS sequence"/>
</dbReference>
<dbReference type="AlphaFoldDB" id="A0AAD1XQN3"/>
<evidence type="ECO:0000256" key="7">
    <source>
        <dbReference type="SAM" id="MobiDB-lite"/>
    </source>
</evidence>
<feature type="compositionally biased region" description="Polar residues" evidence="7">
    <location>
        <begin position="68"/>
        <end position="82"/>
    </location>
</feature>
<evidence type="ECO:0000256" key="5">
    <source>
        <dbReference type="ARBA" id="ARBA00023163"/>
    </source>
</evidence>
<keyword evidence="6" id="KW-0539">Nucleus</keyword>
<accession>A0AAD1XQN3</accession>
<dbReference type="SUPFAM" id="SSF54447">
    <property type="entry name" value="ssDNA-binding transcriptional regulator domain"/>
    <property type="match status" value="1"/>
</dbReference>
<keyword evidence="10" id="KW-1185">Reference proteome</keyword>
<dbReference type="InterPro" id="IPR003173">
    <property type="entry name" value="PC4_C"/>
</dbReference>
<dbReference type="Pfam" id="PF02229">
    <property type="entry name" value="PC4"/>
    <property type="match status" value="1"/>
</dbReference>
<feature type="domain" description="Transcriptional coactivator p15 (PC4) C-terminal" evidence="8">
    <location>
        <begin position="184"/>
        <end position="235"/>
    </location>
</feature>
<evidence type="ECO:0000259" key="8">
    <source>
        <dbReference type="Pfam" id="PF02229"/>
    </source>
</evidence>
<evidence type="ECO:0000256" key="3">
    <source>
        <dbReference type="ARBA" id="ARBA00023015"/>
    </source>
</evidence>
<feature type="region of interest" description="Disordered" evidence="7">
    <location>
        <begin position="47"/>
        <end position="163"/>
    </location>
</feature>
<evidence type="ECO:0000256" key="6">
    <source>
        <dbReference type="ARBA" id="ARBA00023242"/>
    </source>
</evidence>
<keyword evidence="5" id="KW-0804">Transcription</keyword>
<feature type="compositionally biased region" description="Basic and acidic residues" evidence="7">
    <location>
        <begin position="142"/>
        <end position="152"/>
    </location>
</feature>
<feature type="compositionally biased region" description="Acidic residues" evidence="7">
    <location>
        <begin position="52"/>
        <end position="64"/>
    </location>
</feature>
<name>A0AAD1XQN3_EUPCR</name>
<dbReference type="GO" id="GO:0003677">
    <property type="term" value="F:DNA binding"/>
    <property type="evidence" value="ECO:0007669"/>
    <property type="project" value="UniProtKB-KW"/>
</dbReference>
<dbReference type="Gene3D" id="2.30.31.10">
    <property type="entry name" value="Transcriptional Coactivator Pc4, Chain A"/>
    <property type="match status" value="1"/>
</dbReference>
<dbReference type="InterPro" id="IPR009044">
    <property type="entry name" value="ssDNA-bd_transcriptional_reg"/>
</dbReference>
<comment type="caution">
    <text evidence="9">The sequence shown here is derived from an EMBL/GenBank/DDBJ whole genome shotgun (WGS) entry which is preliminary data.</text>
</comment>
<keyword evidence="4" id="KW-0238">DNA-binding</keyword>
<protein>
    <recommendedName>
        <fullName evidence="8">Transcriptional coactivator p15 (PC4) C-terminal domain-containing protein</fullName>
    </recommendedName>
</protein>
<keyword evidence="3" id="KW-0805">Transcription regulation</keyword>
<evidence type="ECO:0000313" key="9">
    <source>
        <dbReference type="EMBL" id="CAI2377368.1"/>
    </source>
</evidence>
<feature type="compositionally biased region" description="Basic and acidic residues" evidence="7">
    <location>
        <begin position="83"/>
        <end position="96"/>
    </location>
</feature>
<dbReference type="PANTHER" id="PTHR13215">
    <property type="entry name" value="RNA POLYMERASE II TRANSCRIPTIONAL COACTIVATOR"/>
    <property type="match status" value="1"/>
</dbReference>
<dbReference type="InterPro" id="IPR045125">
    <property type="entry name" value="Sub1/Tcp4-like"/>
</dbReference>